<dbReference type="AlphaFoldDB" id="R9GSH4"/>
<dbReference type="EMBL" id="AQPN01000084">
    <property type="protein sequence ID" value="EOR94510.1"/>
    <property type="molecule type" value="Genomic_DNA"/>
</dbReference>
<gene>
    <name evidence="2" type="ORF">ADIARSV_2356</name>
</gene>
<keyword evidence="3" id="KW-1185">Reference proteome</keyword>
<dbReference type="OrthoDB" id="7560784at2"/>
<dbReference type="PATRIC" id="fig|1150600.3.peg.2329"/>
<name>R9GSH4_9SPHI</name>
<evidence type="ECO:0000313" key="2">
    <source>
        <dbReference type="EMBL" id="EOR94510.1"/>
    </source>
</evidence>
<sequence length="203" mass="23017">MLRTAIEFLCDELNAYLKRKDTTNFGNEDVAMISSLMNPDGTFAVVSDGGDISKIILTMVNLEEDRILDSQVSYRKVDDKYQVINPPINLNVFVVFSVYTNNYATALRLLSYVISFFQGNQVFDSGQYPHINAKVADDKPWQKVGRLLVNLHSTTFEQQNNLWAALGAKYMPSVIYKIRTMSFIDLEPKMEAPPITEVTISDK</sequence>
<dbReference type="InterPro" id="IPR025351">
    <property type="entry name" value="Pvc16_N"/>
</dbReference>
<comment type="caution">
    <text evidence="2">The sequence shown here is derived from an EMBL/GenBank/DDBJ whole genome shotgun (WGS) entry which is preliminary data.</text>
</comment>
<proteinExistence type="predicted"/>
<protein>
    <recommendedName>
        <fullName evidence="1">Pvc16 N-terminal domain-containing protein</fullName>
    </recommendedName>
</protein>
<dbReference type="eggNOG" id="ENOG5032Z3H">
    <property type="taxonomic scope" value="Bacteria"/>
</dbReference>
<dbReference type="Proteomes" id="UP000014174">
    <property type="component" value="Unassembled WGS sequence"/>
</dbReference>
<feature type="domain" description="Pvc16 N-terminal" evidence="1">
    <location>
        <begin position="7"/>
        <end position="197"/>
    </location>
</feature>
<dbReference type="Pfam" id="PF14065">
    <property type="entry name" value="Pvc16_N"/>
    <property type="match status" value="1"/>
</dbReference>
<dbReference type="RefSeq" id="WP_016195588.1">
    <property type="nucleotide sequence ID" value="NZ_AQPN01000084.1"/>
</dbReference>
<dbReference type="STRING" id="1150600.ADIARSV_2356"/>
<reference evidence="2 3" key="1">
    <citation type="journal article" date="2013" name="Genome Announc.">
        <title>Draft Genome Sequence of Arcticibacter svalbardensis Strain MN12-7T, a Member of the Family Sphingobacteriaceae Isolated from an Arctic Soil Sample.</title>
        <authorList>
            <person name="Shivaji S."/>
            <person name="Ara S."/>
            <person name="Prasad S."/>
            <person name="Manasa B.P."/>
            <person name="Begum Z."/>
            <person name="Singh A."/>
            <person name="Kumar Pinnaka A."/>
        </authorList>
    </citation>
    <scope>NUCLEOTIDE SEQUENCE [LARGE SCALE GENOMIC DNA]</scope>
    <source>
        <strain evidence="2 3">MN12-7</strain>
    </source>
</reference>
<organism evidence="2 3">
    <name type="scientific">Arcticibacter svalbardensis MN12-7</name>
    <dbReference type="NCBI Taxonomy" id="1150600"/>
    <lineage>
        <taxon>Bacteria</taxon>
        <taxon>Pseudomonadati</taxon>
        <taxon>Bacteroidota</taxon>
        <taxon>Sphingobacteriia</taxon>
        <taxon>Sphingobacteriales</taxon>
        <taxon>Sphingobacteriaceae</taxon>
        <taxon>Arcticibacter</taxon>
    </lineage>
</organism>
<accession>R9GSH4</accession>
<evidence type="ECO:0000259" key="1">
    <source>
        <dbReference type="Pfam" id="PF14065"/>
    </source>
</evidence>
<evidence type="ECO:0000313" key="3">
    <source>
        <dbReference type="Proteomes" id="UP000014174"/>
    </source>
</evidence>